<keyword evidence="10" id="KW-0325">Glycoprotein</keyword>
<evidence type="ECO:0000256" key="8">
    <source>
        <dbReference type="ARBA" id="ARBA00023157"/>
    </source>
</evidence>
<dbReference type="SUPFAM" id="SSF81321">
    <property type="entry name" value="Family A G protein-coupled receptor-like"/>
    <property type="match status" value="1"/>
</dbReference>
<evidence type="ECO:0000256" key="6">
    <source>
        <dbReference type="ARBA" id="ARBA00023040"/>
    </source>
</evidence>
<feature type="transmembrane region" description="Helical" evidence="16">
    <location>
        <begin position="61"/>
        <end position="80"/>
    </location>
</feature>
<organism evidence="18 19">
    <name type="scientific">Mola mola</name>
    <name type="common">Ocean sunfish</name>
    <name type="synonym">Tetraodon mola</name>
    <dbReference type="NCBI Taxonomy" id="94237"/>
    <lineage>
        <taxon>Eukaryota</taxon>
        <taxon>Metazoa</taxon>
        <taxon>Chordata</taxon>
        <taxon>Craniata</taxon>
        <taxon>Vertebrata</taxon>
        <taxon>Euteleostomi</taxon>
        <taxon>Actinopterygii</taxon>
        <taxon>Neopterygii</taxon>
        <taxon>Teleostei</taxon>
        <taxon>Neoteleostei</taxon>
        <taxon>Acanthomorphata</taxon>
        <taxon>Eupercaria</taxon>
        <taxon>Tetraodontiformes</taxon>
        <taxon>Molidae</taxon>
        <taxon>Mola</taxon>
    </lineage>
</organism>
<keyword evidence="6 15" id="KW-0297">G-protein coupled receptor</keyword>
<dbReference type="PROSITE" id="PS50262">
    <property type="entry name" value="G_PROTEIN_RECEP_F1_2"/>
    <property type="match status" value="1"/>
</dbReference>
<keyword evidence="11 15" id="KW-0807">Transducer</keyword>
<evidence type="ECO:0000256" key="15">
    <source>
        <dbReference type="RuleBase" id="RU000688"/>
    </source>
</evidence>
<keyword evidence="7 16" id="KW-0472">Membrane</keyword>
<dbReference type="AlphaFoldDB" id="A0A3Q3WKE1"/>
<evidence type="ECO:0000256" key="5">
    <source>
        <dbReference type="ARBA" id="ARBA00022989"/>
    </source>
</evidence>
<dbReference type="GO" id="GO:0009755">
    <property type="term" value="P:hormone-mediated signaling pathway"/>
    <property type="evidence" value="ECO:0007669"/>
    <property type="project" value="TreeGrafter"/>
</dbReference>
<dbReference type="SMART" id="SM01381">
    <property type="entry name" value="7TM_GPCR_Srsx"/>
    <property type="match status" value="1"/>
</dbReference>
<comment type="function">
    <text evidence="14">Receptor for ghrelin, coupled to G-alpha-11 proteins. Stimulates growth hormone secretion. Also binds other growth hormone releasing peptides (GHRP) (e.g. Met-enkephalin and GHRP-6) as well as non-peptide, low molecular weight secretagogues (e.g. L-692,429, MK-0677, adenosine).</text>
</comment>
<evidence type="ECO:0000256" key="4">
    <source>
        <dbReference type="ARBA" id="ARBA00022692"/>
    </source>
</evidence>
<evidence type="ECO:0000256" key="3">
    <source>
        <dbReference type="ARBA" id="ARBA00022475"/>
    </source>
</evidence>
<dbReference type="PANTHER" id="PTHR24243">
    <property type="entry name" value="G-PROTEIN COUPLED RECEPTOR"/>
    <property type="match status" value="1"/>
</dbReference>
<dbReference type="InterPro" id="IPR003905">
    <property type="entry name" value="GHS-R/MTLR"/>
</dbReference>
<dbReference type="Pfam" id="PF00001">
    <property type="entry name" value="7tm_1"/>
    <property type="match status" value="1"/>
</dbReference>
<dbReference type="PRINTS" id="PR00237">
    <property type="entry name" value="GPCRRHODOPSN"/>
</dbReference>
<evidence type="ECO:0000256" key="11">
    <source>
        <dbReference type="ARBA" id="ARBA00023224"/>
    </source>
</evidence>
<dbReference type="Proteomes" id="UP000261620">
    <property type="component" value="Unplaced"/>
</dbReference>
<evidence type="ECO:0000256" key="7">
    <source>
        <dbReference type="ARBA" id="ARBA00023136"/>
    </source>
</evidence>
<keyword evidence="9 15" id="KW-0675">Receptor</keyword>
<evidence type="ECO:0000256" key="13">
    <source>
        <dbReference type="ARBA" id="ARBA00033151"/>
    </source>
</evidence>
<keyword evidence="19" id="KW-1185">Reference proteome</keyword>
<feature type="transmembrane region" description="Helical" evidence="16">
    <location>
        <begin position="294"/>
        <end position="317"/>
    </location>
</feature>
<dbReference type="InterPro" id="IPR017452">
    <property type="entry name" value="GPCR_Rhodpsn_7TM"/>
</dbReference>
<evidence type="ECO:0000313" key="19">
    <source>
        <dbReference type="Proteomes" id="UP000261620"/>
    </source>
</evidence>
<evidence type="ECO:0000256" key="2">
    <source>
        <dbReference type="ARBA" id="ARBA00018726"/>
    </source>
</evidence>
<keyword evidence="3" id="KW-1003">Cell membrane</keyword>
<feature type="transmembrane region" description="Helical" evidence="16">
    <location>
        <begin position="142"/>
        <end position="166"/>
    </location>
</feature>
<feature type="transmembrane region" description="Helical" evidence="16">
    <location>
        <begin position="239"/>
        <end position="256"/>
    </location>
</feature>
<reference evidence="18" key="1">
    <citation type="submission" date="2025-08" db="UniProtKB">
        <authorList>
            <consortium name="Ensembl"/>
        </authorList>
    </citation>
    <scope>IDENTIFICATION</scope>
</reference>
<feature type="domain" description="G-protein coupled receptors family 1 profile" evidence="17">
    <location>
        <begin position="42"/>
        <end position="314"/>
    </location>
</feature>
<dbReference type="GO" id="GO:0001616">
    <property type="term" value="F:growth hormone secretagogue receptor activity"/>
    <property type="evidence" value="ECO:0007669"/>
    <property type="project" value="TreeGrafter"/>
</dbReference>
<dbReference type="Ensembl" id="ENSMMOT00000013013.1">
    <property type="protein sequence ID" value="ENSMMOP00000012802.1"/>
    <property type="gene ID" value="ENSMMOG00000009757.1"/>
</dbReference>
<feature type="transmembrane region" description="Helical" evidence="16">
    <location>
        <begin position="195"/>
        <end position="218"/>
    </location>
</feature>
<sequence length="351" mass="39863">MNFFLISDRAKVSVSDKTSSILHILVCMTIIYILLMIFGLLGNILTILVVWLRPHMRSCTYLYLSSMAVSDILILLLLPLDLYKLWRPRPWPLGDLACKLTMFLSECCTFCTILHITFLSLERYLVVCWPFTAKTLVTQRRTRTIIGCLWLGAAVSAAPVLVMVGVEEVGGEDPGVDTRECRCTHYASSSGLLSAMMILSNMYFLVPLCILGLVYSLIGRTLWLRSHNNRRDQSQRHTIRMLGVIVLAFVLCWLPFHVGRTILTLSDGQETNLQKFTGTNPDNQPYFLYYLSQYFNLVSSVLYYLSAALNPLLYNVVSTRYRHAVRSIVRTHSHAQSHRQHTLSLAANTSV</sequence>
<evidence type="ECO:0000256" key="14">
    <source>
        <dbReference type="ARBA" id="ARBA00056988"/>
    </source>
</evidence>
<evidence type="ECO:0000259" key="17">
    <source>
        <dbReference type="PROSITE" id="PS50262"/>
    </source>
</evidence>
<keyword evidence="8" id="KW-1015">Disulfide bond</keyword>
<evidence type="ECO:0000256" key="1">
    <source>
        <dbReference type="ARBA" id="ARBA00004651"/>
    </source>
</evidence>
<evidence type="ECO:0000256" key="10">
    <source>
        <dbReference type="ARBA" id="ARBA00023180"/>
    </source>
</evidence>
<evidence type="ECO:0000256" key="9">
    <source>
        <dbReference type="ARBA" id="ARBA00023170"/>
    </source>
</evidence>
<feature type="transmembrane region" description="Helical" evidence="16">
    <location>
        <begin position="100"/>
        <end position="121"/>
    </location>
</feature>
<keyword evidence="5 16" id="KW-1133">Transmembrane helix</keyword>
<protein>
    <recommendedName>
        <fullName evidence="2">Growth hormone secretagogue receptor type 1</fullName>
    </recommendedName>
    <alternativeName>
        <fullName evidence="13">GH-releasing peptide receptor</fullName>
    </alternativeName>
    <alternativeName>
        <fullName evidence="12">Ghrelin receptor</fullName>
    </alternativeName>
</protein>
<proteinExistence type="inferred from homology"/>
<feature type="transmembrane region" description="Helical" evidence="16">
    <location>
        <begin position="20"/>
        <end position="49"/>
    </location>
</feature>
<keyword evidence="4 15" id="KW-0812">Transmembrane</keyword>
<comment type="similarity">
    <text evidence="15">Belongs to the G-protein coupled receptor 1 family.</text>
</comment>
<dbReference type="InterPro" id="IPR000276">
    <property type="entry name" value="GPCR_Rhodpsn"/>
</dbReference>
<name>A0A3Q3WKE1_MOLML</name>
<dbReference type="PANTHER" id="PTHR24243:SF7">
    <property type="entry name" value="GROWTH HORMONE SECRETAGOGUE RECEPTOR TYPE 1"/>
    <property type="match status" value="1"/>
</dbReference>
<dbReference type="GO" id="GO:0005886">
    <property type="term" value="C:plasma membrane"/>
    <property type="evidence" value="ECO:0007669"/>
    <property type="project" value="UniProtKB-SubCell"/>
</dbReference>
<accession>A0A3Q3WKE1</accession>
<dbReference type="PROSITE" id="PS00237">
    <property type="entry name" value="G_PROTEIN_RECEP_F1_1"/>
    <property type="match status" value="1"/>
</dbReference>
<evidence type="ECO:0000313" key="18">
    <source>
        <dbReference type="Ensembl" id="ENSMMOP00000012802.1"/>
    </source>
</evidence>
<dbReference type="PRINTS" id="PR01417">
    <property type="entry name" value="GHSRECEPTOR"/>
</dbReference>
<evidence type="ECO:0000256" key="12">
    <source>
        <dbReference type="ARBA" id="ARBA00032291"/>
    </source>
</evidence>
<dbReference type="Gene3D" id="1.20.1070.10">
    <property type="entry name" value="Rhodopsin 7-helix transmembrane proteins"/>
    <property type="match status" value="1"/>
</dbReference>
<comment type="subcellular location">
    <subcellularLocation>
        <location evidence="1">Cell membrane</location>
        <topology evidence="1">Multi-pass membrane protein</topology>
    </subcellularLocation>
</comment>
<evidence type="ECO:0000256" key="16">
    <source>
        <dbReference type="SAM" id="Phobius"/>
    </source>
</evidence>
<reference evidence="18" key="2">
    <citation type="submission" date="2025-09" db="UniProtKB">
        <authorList>
            <consortium name="Ensembl"/>
        </authorList>
    </citation>
    <scope>IDENTIFICATION</scope>
</reference>